<feature type="binding site" evidence="6">
    <location>
        <position position="228"/>
    </location>
    <ligand>
        <name>AMP</name>
        <dbReference type="ChEBI" id="CHEBI:456215"/>
    </ligand>
</feature>
<evidence type="ECO:0000256" key="5">
    <source>
        <dbReference type="ARBA" id="ARBA00023239"/>
    </source>
</evidence>
<keyword evidence="8" id="KW-0418">Kinase</keyword>
<proteinExistence type="inferred from homology"/>
<dbReference type="Pfam" id="PF01256">
    <property type="entry name" value="Carb_kinase"/>
    <property type="match status" value="1"/>
</dbReference>
<keyword evidence="4 6" id="KW-0520">NAD</keyword>
<dbReference type="InterPro" id="IPR029056">
    <property type="entry name" value="Ribokinase-like"/>
</dbReference>
<dbReference type="GO" id="GO:0046496">
    <property type="term" value="P:nicotinamide nucleotide metabolic process"/>
    <property type="evidence" value="ECO:0007669"/>
    <property type="project" value="UniProtKB-UniRule"/>
</dbReference>
<comment type="caution">
    <text evidence="8">The sequence shown here is derived from an EMBL/GenBank/DDBJ whole genome shotgun (WGS) entry which is preliminary data.</text>
</comment>
<keyword evidence="1 6" id="KW-0547">Nucleotide-binding</keyword>
<dbReference type="PANTHER" id="PTHR12592">
    <property type="entry name" value="ATP-DEPENDENT (S)-NAD(P)H-HYDRATE DEHYDRATASE FAMILY MEMBER"/>
    <property type="match status" value="1"/>
</dbReference>
<keyword evidence="8" id="KW-0808">Transferase</keyword>
<dbReference type="Proteomes" id="UP000541426">
    <property type="component" value="Unassembled WGS sequence"/>
</dbReference>
<dbReference type="AlphaFoldDB" id="A0A7W6GTU7"/>
<dbReference type="GO" id="GO:0016301">
    <property type="term" value="F:kinase activity"/>
    <property type="evidence" value="ECO:0007669"/>
    <property type="project" value="UniProtKB-KW"/>
</dbReference>
<evidence type="ECO:0000313" key="9">
    <source>
        <dbReference type="Proteomes" id="UP000541426"/>
    </source>
</evidence>
<dbReference type="NCBIfam" id="TIGR00196">
    <property type="entry name" value="yjeF_cterm"/>
    <property type="match status" value="1"/>
</dbReference>
<sequence length="285" mass="29531">MSTPETRPEGLSALLGKRPEQHKYDHGHAVIVGGPPGQGGAARLAARGALRVGAGLVTLGCPLRAVTENAVQLNAIMVRGLDGTAGLAEMLEDGRITAVCLGPGLGLGPATAELVKTTLRAKRGTILDADALSRFQRAPQALFDMLHDHVVLTPHAGEFARLFPDIAKRHKAGEVSKLDATREAAVRAGSVVLFKGSETVIAAPDGRHAIQTAEGDRAAPWLATAGAGDVLAGMIVGLLARGLDPLRAAEVGAWLHVEAARSFGPGLIAEDLPEALPQVFRQIGL</sequence>
<evidence type="ECO:0000256" key="1">
    <source>
        <dbReference type="ARBA" id="ARBA00022741"/>
    </source>
</evidence>
<dbReference type="GO" id="GO:0052855">
    <property type="term" value="F:ADP-dependent NAD(P)H-hydrate dehydratase activity"/>
    <property type="evidence" value="ECO:0007669"/>
    <property type="project" value="UniProtKB-UniRule"/>
</dbReference>
<dbReference type="GO" id="GO:0052856">
    <property type="term" value="F:NAD(P)HX epimerase activity"/>
    <property type="evidence" value="ECO:0007669"/>
    <property type="project" value="TreeGrafter"/>
</dbReference>
<evidence type="ECO:0000256" key="4">
    <source>
        <dbReference type="ARBA" id="ARBA00023027"/>
    </source>
</evidence>
<comment type="catalytic activity">
    <reaction evidence="6">
        <text>(6S)-NADHX + ADP = AMP + phosphate + NADH + H(+)</text>
        <dbReference type="Rhea" id="RHEA:32223"/>
        <dbReference type="ChEBI" id="CHEBI:15378"/>
        <dbReference type="ChEBI" id="CHEBI:43474"/>
        <dbReference type="ChEBI" id="CHEBI:57945"/>
        <dbReference type="ChEBI" id="CHEBI:64074"/>
        <dbReference type="ChEBI" id="CHEBI:456215"/>
        <dbReference type="ChEBI" id="CHEBI:456216"/>
        <dbReference type="EC" id="4.2.1.136"/>
    </reaction>
</comment>
<accession>A0A7W6GTU7</accession>
<dbReference type="CDD" id="cd01171">
    <property type="entry name" value="YXKO-related"/>
    <property type="match status" value="1"/>
</dbReference>
<dbReference type="Gene3D" id="3.40.1190.20">
    <property type="match status" value="1"/>
</dbReference>
<dbReference type="PROSITE" id="PS51383">
    <property type="entry name" value="YJEF_C_3"/>
    <property type="match status" value="1"/>
</dbReference>
<dbReference type="EMBL" id="JACIEJ010000004">
    <property type="protein sequence ID" value="MBB3985609.1"/>
    <property type="molecule type" value="Genomic_DNA"/>
</dbReference>
<keyword evidence="2 6" id="KW-0067">ATP-binding</keyword>
<comment type="cofactor">
    <cofactor evidence="6">
        <name>Mg(2+)</name>
        <dbReference type="ChEBI" id="CHEBI:18420"/>
    </cofactor>
</comment>
<dbReference type="InterPro" id="IPR000631">
    <property type="entry name" value="CARKD"/>
</dbReference>
<dbReference type="GO" id="GO:0005524">
    <property type="term" value="F:ATP binding"/>
    <property type="evidence" value="ECO:0007669"/>
    <property type="project" value="UniProtKB-KW"/>
</dbReference>
<feature type="binding site" evidence="6">
    <location>
        <position position="104"/>
    </location>
    <ligand>
        <name>(6S)-NADPHX</name>
        <dbReference type="ChEBI" id="CHEBI:64076"/>
    </ligand>
</feature>
<keyword evidence="5 6" id="KW-0456">Lyase</keyword>
<comment type="function">
    <text evidence="6">Catalyzes the dehydration of the S-form of NAD(P)HX at the expense of ADP, which is converted to AMP. Together with NAD(P)HX epimerase, which catalyzes the epimerization of the S- and R-forms, the enzyme allows the repair of both epimers of NAD(P)HX, a damaged form of NAD(P)H that is a result of enzymatic or heat-dependent hydration.</text>
</comment>
<comment type="similarity">
    <text evidence="6">Belongs to the NnrD/CARKD family.</text>
</comment>
<feature type="binding site" evidence="6">
    <location>
        <position position="229"/>
    </location>
    <ligand>
        <name>(6S)-NADPHX</name>
        <dbReference type="ChEBI" id="CHEBI:64076"/>
    </ligand>
</feature>
<comment type="catalytic activity">
    <reaction evidence="6">
        <text>(6S)-NADPHX + ADP = AMP + phosphate + NADPH + H(+)</text>
        <dbReference type="Rhea" id="RHEA:32235"/>
        <dbReference type="ChEBI" id="CHEBI:15378"/>
        <dbReference type="ChEBI" id="CHEBI:43474"/>
        <dbReference type="ChEBI" id="CHEBI:57783"/>
        <dbReference type="ChEBI" id="CHEBI:64076"/>
        <dbReference type="ChEBI" id="CHEBI:456215"/>
        <dbReference type="ChEBI" id="CHEBI:456216"/>
        <dbReference type="EC" id="4.2.1.136"/>
    </reaction>
</comment>
<feature type="binding site" evidence="6">
    <location>
        <position position="41"/>
    </location>
    <ligand>
        <name>(6S)-NADPHX</name>
        <dbReference type="ChEBI" id="CHEBI:64076"/>
    </ligand>
</feature>
<dbReference type="SUPFAM" id="SSF53613">
    <property type="entry name" value="Ribokinase-like"/>
    <property type="match status" value="1"/>
</dbReference>
<organism evidence="8 9">
    <name type="scientific">Sagittula marina</name>
    <dbReference type="NCBI Taxonomy" id="943940"/>
    <lineage>
        <taxon>Bacteria</taxon>
        <taxon>Pseudomonadati</taxon>
        <taxon>Pseudomonadota</taxon>
        <taxon>Alphaproteobacteria</taxon>
        <taxon>Rhodobacterales</taxon>
        <taxon>Roseobacteraceae</taxon>
        <taxon>Sagittula</taxon>
    </lineage>
</organism>
<keyword evidence="9" id="KW-1185">Reference proteome</keyword>
<comment type="subunit">
    <text evidence="6">Homotetramer.</text>
</comment>
<dbReference type="RefSeq" id="WP_343055907.1">
    <property type="nucleotide sequence ID" value="NZ_BAABBZ010000018.1"/>
</dbReference>
<feature type="binding site" evidence="6">
    <location>
        <begin position="195"/>
        <end position="199"/>
    </location>
    <ligand>
        <name>AMP</name>
        <dbReference type="ChEBI" id="CHEBI:456215"/>
    </ligand>
</feature>
<evidence type="ECO:0000256" key="6">
    <source>
        <dbReference type="HAMAP-Rule" id="MF_01965"/>
    </source>
</evidence>
<dbReference type="InterPro" id="IPR017953">
    <property type="entry name" value="Carbohydrate_kinase_pred_CS"/>
</dbReference>
<feature type="binding site" evidence="6">
    <location>
        <position position="155"/>
    </location>
    <ligand>
        <name>(6S)-NADPHX</name>
        <dbReference type="ChEBI" id="CHEBI:64076"/>
    </ligand>
</feature>
<evidence type="ECO:0000313" key="8">
    <source>
        <dbReference type="EMBL" id="MBB3985609.1"/>
    </source>
</evidence>
<dbReference type="PANTHER" id="PTHR12592:SF0">
    <property type="entry name" value="ATP-DEPENDENT (S)-NAD(P)H-HYDRATE DEHYDRATASE"/>
    <property type="match status" value="1"/>
</dbReference>
<keyword evidence="3 6" id="KW-0521">NADP</keyword>
<dbReference type="EC" id="4.2.1.136" evidence="6"/>
<feature type="domain" description="YjeF C-terminal" evidence="7">
    <location>
        <begin position="7"/>
        <end position="283"/>
    </location>
</feature>
<gene>
    <name evidence="6" type="primary">nnrD</name>
    <name evidence="8" type="ORF">GGQ68_001942</name>
</gene>
<dbReference type="PROSITE" id="PS01050">
    <property type="entry name" value="YJEF_C_2"/>
    <property type="match status" value="1"/>
</dbReference>
<reference evidence="8 9" key="1">
    <citation type="submission" date="2020-08" db="EMBL/GenBank/DDBJ databases">
        <title>Genomic Encyclopedia of Type Strains, Phase IV (KMG-IV): sequencing the most valuable type-strain genomes for metagenomic binning, comparative biology and taxonomic classification.</title>
        <authorList>
            <person name="Goeker M."/>
        </authorList>
    </citation>
    <scope>NUCLEOTIDE SEQUENCE [LARGE SCALE GENOMIC DNA]</scope>
    <source>
        <strain evidence="8 9">DSM 102235</strain>
    </source>
</reference>
<evidence type="ECO:0000256" key="3">
    <source>
        <dbReference type="ARBA" id="ARBA00022857"/>
    </source>
</evidence>
<evidence type="ECO:0000259" key="7">
    <source>
        <dbReference type="PROSITE" id="PS51383"/>
    </source>
</evidence>
<dbReference type="HAMAP" id="MF_01965">
    <property type="entry name" value="NADHX_dehydratase"/>
    <property type="match status" value="1"/>
</dbReference>
<name>A0A7W6GTU7_9RHOB</name>
<protein>
    <recommendedName>
        <fullName evidence="6">ADP-dependent (S)-NAD(P)H-hydrate dehydratase</fullName>
        <ecNumber evidence="6">4.2.1.136</ecNumber>
    </recommendedName>
    <alternativeName>
        <fullName evidence="6">ADP-dependent NAD(P)HX dehydratase</fullName>
    </alternativeName>
</protein>
<evidence type="ECO:0000256" key="2">
    <source>
        <dbReference type="ARBA" id="ARBA00022840"/>
    </source>
</evidence>
<dbReference type="GO" id="GO:0110051">
    <property type="term" value="P:metabolite repair"/>
    <property type="evidence" value="ECO:0007669"/>
    <property type="project" value="TreeGrafter"/>
</dbReference>